<dbReference type="EMBL" id="MPUH01001002">
    <property type="protein sequence ID" value="OMJ71309.1"/>
    <property type="molecule type" value="Genomic_DNA"/>
</dbReference>
<organism evidence="2 3">
    <name type="scientific">Stentor coeruleus</name>
    <dbReference type="NCBI Taxonomy" id="5963"/>
    <lineage>
        <taxon>Eukaryota</taxon>
        <taxon>Sar</taxon>
        <taxon>Alveolata</taxon>
        <taxon>Ciliophora</taxon>
        <taxon>Postciliodesmatophora</taxon>
        <taxon>Heterotrichea</taxon>
        <taxon>Heterotrichida</taxon>
        <taxon>Stentoridae</taxon>
        <taxon>Stentor</taxon>
    </lineage>
</organism>
<dbReference type="OrthoDB" id="324578at2759"/>
<evidence type="ECO:0000313" key="2">
    <source>
        <dbReference type="EMBL" id="OMJ71309.1"/>
    </source>
</evidence>
<dbReference type="Proteomes" id="UP000187209">
    <property type="component" value="Unassembled WGS sequence"/>
</dbReference>
<sequence length="268" mass="31507">MDNASLLETNRSAFKDIFSRQLTNKDLKCITHKHFFEFLCTVKIYPDLISSFDLKKILSTVLKKKLSEKRPGEISYSNFEKLLLSISDHCFPSGDSLKFLITHIKSMCHVLFHTTLHTKVNSTHTNQEVPEIVKNNFKVIPRTRISNNLSNKRKSLNKSTSQKLSMSGLTSPKTNITTLQKVFEFKSPSLKMLTTRNKERNRDLDKRIIRVNMIFEKFRQRYDTVTEENLGKKQSLYEIDKMMEKKHNNKWIIKLGFELWRLQTAMLR</sequence>
<keyword evidence="3" id="KW-1185">Reference proteome</keyword>
<evidence type="ECO:0000256" key="1">
    <source>
        <dbReference type="SAM" id="MobiDB-lite"/>
    </source>
</evidence>
<gene>
    <name evidence="2" type="ORF">SteCoe_30508</name>
</gene>
<reference evidence="2 3" key="1">
    <citation type="submission" date="2016-11" db="EMBL/GenBank/DDBJ databases">
        <title>The macronuclear genome of Stentor coeruleus: a giant cell with tiny introns.</title>
        <authorList>
            <person name="Slabodnick M."/>
            <person name="Ruby J.G."/>
            <person name="Reiff S.B."/>
            <person name="Swart E.C."/>
            <person name="Gosai S."/>
            <person name="Prabakaran S."/>
            <person name="Witkowska E."/>
            <person name="Larue G.E."/>
            <person name="Fisher S."/>
            <person name="Freeman R.M."/>
            <person name="Gunawardena J."/>
            <person name="Chu W."/>
            <person name="Stover N.A."/>
            <person name="Gregory B.D."/>
            <person name="Nowacki M."/>
            <person name="Derisi J."/>
            <person name="Roy S.W."/>
            <person name="Marshall W.F."/>
            <person name="Sood P."/>
        </authorList>
    </citation>
    <scope>NUCLEOTIDE SEQUENCE [LARGE SCALE GENOMIC DNA]</scope>
    <source>
        <strain evidence="2">WM001</strain>
    </source>
</reference>
<comment type="caution">
    <text evidence="2">The sequence shown here is derived from an EMBL/GenBank/DDBJ whole genome shotgun (WGS) entry which is preliminary data.</text>
</comment>
<dbReference type="AlphaFoldDB" id="A0A1R2B3I7"/>
<feature type="region of interest" description="Disordered" evidence="1">
    <location>
        <begin position="148"/>
        <end position="169"/>
    </location>
</feature>
<feature type="compositionally biased region" description="Polar residues" evidence="1">
    <location>
        <begin position="160"/>
        <end position="169"/>
    </location>
</feature>
<accession>A0A1R2B3I7</accession>
<evidence type="ECO:0000313" key="3">
    <source>
        <dbReference type="Proteomes" id="UP000187209"/>
    </source>
</evidence>
<proteinExistence type="predicted"/>
<protein>
    <submittedName>
        <fullName evidence="2">Uncharacterized protein</fullName>
    </submittedName>
</protein>
<name>A0A1R2B3I7_9CILI</name>